<proteinExistence type="predicted"/>
<dbReference type="InterPro" id="IPR002110">
    <property type="entry name" value="Ankyrin_rpt"/>
</dbReference>
<feature type="repeat" description="ANK" evidence="3">
    <location>
        <begin position="247"/>
        <end position="273"/>
    </location>
</feature>
<dbReference type="PANTHER" id="PTHR24126:SF14">
    <property type="entry name" value="ANK_REP_REGION DOMAIN-CONTAINING PROTEIN"/>
    <property type="match status" value="1"/>
</dbReference>
<evidence type="ECO:0000313" key="5">
    <source>
        <dbReference type="EMBL" id="CEO94446.1"/>
    </source>
</evidence>
<keyword evidence="7" id="KW-1185">Reference proteome</keyword>
<dbReference type="PANTHER" id="PTHR24126">
    <property type="entry name" value="ANKYRIN REPEAT, PH AND SEC7 DOMAIN CONTAINING PROTEIN SECG-RELATED"/>
    <property type="match status" value="1"/>
</dbReference>
<dbReference type="SMART" id="SM00248">
    <property type="entry name" value="ANK"/>
    <property type="match status" value="8"/>
</dbReference>
<dbReference type="EMBL" id="CDSF01000001">
    <property type="protein sequence ID" value="CEO94446.1"/>
    <property type="molecule type" value="Genomic_DNA"/>
</dbReference>
<protein>
    <submittedName>
        <fullName evidence="5">Uncharacterized protein</fullName>
    </submittedName>
</protein>
<accession>A0A0G4IGV1</accession>
<dbReference type="Pfam" id="PF13637">
    <property type="entry name" value="Ank_4"/>
    <property type="match status" value="1"/>
</dbReference>
<dbReference type="OMA" id="VIEMNID"/>
<dbReference type="Pfam" id="PF12796">
    <property type="entry name" value="Ank_2"/>
    <property type="match status" value="2"/>
</dbReference>
<feature type="repeat" description="ANK" evidence="3">
    <location>
        <begin position="214"/>
        <end position="246"/>
    </location>
</feature>
<dbReference type="SUPFAM" id="SSF48403">
    <property type="entry name" value="Ankyrin repeat"/>
    <property type="match status" value="1"/>
</dbReference>
<feature type="repeat" description="ANK" evidence="3">
    <location>
        <begin position="281"/>
        <end position="307"/>
    </location>
</feature>
<evidence type="ECO:0000256" key="1">
    <source>
        <dbReference type="ARBA" id="ARBA00022737"/>
    </source>
</evidence>
<evidence type="ECO:0000313" key="8">
    <source>
        <dbReference type="Proteomes" id="UP000290189"/>
    </source>
</evidence>
<dbReference type="OrthoDB" id="194358at2759"/>
<evidence type="ECO:0000313" key="6">
    <source>
        <dbReference type="EMBL" id="SPQ96792.1"/>
    </source>
</evidence>
<dbReference type="EMBL" id="OVEO01000006">
    <property type="protein sequence ID" value="SPQ96792.1"/>
    <property type="molecule type" value="Genomic_DNA"/>
</dbReference>
<keyword evidence="1" id="KW-0677">Repeat</keyword>
<feature type="repeat" description="ANK" evidence="3">
    <location>
        <begin position="339"/>
        <end position="371"/>
    </location>
</feature>
<sequence length="430" mass="45954">MSNVGAVLSAVSVLAMLAVHMRFAGRSSSSPAKLHEAILAGDADRVRALIEWRRPDNMEDLVMEATRLGQVRVVAVLFGYVKNGSLATLAAQTASSMGHTRLLPILARHRANLADQCLHEAARTGQTLSINKLIALDVPVDALTITGESALHVAVREGQRDAVRLLLRHGADCTRKTAGPYRRSALHLAALHGRTDMIDGLVEHGAIVNDVDRRQCTALHLAAREGHLDTFNALVANGADLSLRTVRGKTALHLAAANGRLDVVERVLELAKDDVDVRDWTGQTALGTAASGGHVDVVRRLIKKGADPVDGLCAAAKANQLAVMQFLLVYVDVDALDVTGQSALDYATERGHVEAVRLLISQGAQVNNVASLSGRTPLHIAAAEGHVGLVQALLNASARYDVRDNNGHTPIDCAQRQGRHEVVNLIMTFH</sequence>
<dbReference type="PROSITE" id="PS50088">
    <property type="entry name" value="ANK_REPEAT"/>
    <property type="match status" value="7"/>
</dbReference>
<geneLocation type="mitochondrion" evidence="6"/>
<evidence type="ECO:0000313" key="7">
    <source>
        <dbReference type="Proteomes" id="UP000039324"/>
    </source>
</evidence>
<dbReference type="PROSITE" id="PS50297">
    <property type="entry name" value="ANK_REP_REGION"/>
    <property type="match status" value="7"/>
</dbReference>
<dbReference type="Gene3D" id="1.25.40.20">
    <property type="entry name" value="Ankyrin repeat-containing domain"/>
    <property type="match status" value="5"/>
</dbReference>
<feature type="repeat" description="ANK" evidence="3">
    <location>
        <begin position="181"/>
        <end position="213"/>
    </location>
</feature>
<dbReference type="PRINTS" id="PR01415">
    <property type="entry name" value="ANKYRIN"/>
</dbReference>
<gene>
    <name evidence="5" type="ORF">PBRA_000231</name>
    <name evidence="6" type="ORF">PLBR_LOCUS4007</name>
</gene>
<feature type="signal peptide" evidence="4">
    <location>
        <begin position="1"/>
        <end position="24"/>
    </location>
</feature>
<feature type="chain" id="PRO_5035990660" evidence="4">
    <location>
        <begin position="25"/>
        <end position="430"/>
    </location>
</feature>
<dbReference type="STRING" id="37360.A0A0G4IGV1"/>
<keyword evidence="6" id="KW-0496">Mitochondrion</keyword>
<evidence type="ECO:0000256" key="3">
    <source>
        <dbReference type="PROSITE-ProRule" id="PRU00023"/>
    </source>
</evidence>
<dbReference type="Proteomes" id="UP000290189">
    <property type="component" value="Unassembled WGS sequence"/>
</dbReference>
<dbReference type="Proteomes" id="UP000039324">
    <property type="component" value="Unassembled WGS sequence"/>
</dbReference>
<dbReference type="InterPro" id="IPR036770">
    <property type="entry name" value="Ankyrin_rpt-contain_sf"/>
</dbReference>
<reference evidence="5 7" key="1">
    <citation type="submission" date="2015-02" db="EMBL/GenBank/DDBJ databases">
        <authorList>
            <person name="Chooi Y.-H."/>
        </authorList>
    </citation>
    <scope>NUCLEOTIDE SEQUENCE [LARGE SCALE GENOMIC DNA]</scope>
    <source>
        <strain evidence="5">E3</strain>
    </source>
</reference>
<feature type="repeat" description="ANK" evidence="3">
    <location>
        <begin position="373"/>
        <end position="405"/>
    </location>
</feature>
<keyword evidence="2 3" id="KW-0040">ANK repeat</keyword>
<organism evidence="5 7">
    <name type="scientific">Plasmodiophora brassicae</name>
    <name type="common">Clubroot disease agent</name>
    <dbReference type="NCBI Taxonomy" id="37360"/>
    <lineage>
        <taxon>Eukaryota</taxon>
        <taxon>Sar</taxon>
        <taxon>Rhizaria</taxon>
        <taxon>Endomyxa</taxon>
        <taxon>Phytomyxea</taxon>
        <taxon>Plasmodiophorida</taxon>
        <taxon>Plasmodiophoridae</taxon>
        <taxon>Plasmodiophora</taxon>
    </lineage>
</organism>
<name>A0A0G4IGV1_PLABS</name>
<dbReference type="Pfam" id="PF00023">
    <property type="entry name" value="Ank"/>
    <property type="match status" value="1"/>
</dbReference>
<reference evidence="6 8" key="2">
    <citation type="submission" date="2018-03" db="EMBL/GenBank/DDBJ databases">
        <authorList>
            <person name="Fogelqvist J."/>
        </authorList>
    </citation>
    <scope>NUCLEOTIDE SEQUENCE [LARGE SCALE GENOMIC DNA]</scope>
</reference>
<dbReference type="AlphaFoldDB" id="A0A0G4IGV1"/>
<keyword evidence="4" id="KW-0732">Signal</keyword>
<evidence type="ECO:0000256" key="4">
    <source>
        <dbReference type="SAM" id="SignalP"/>
    </source>
</evidence>
<feature type="repeat" description="ANK" evidence="3">
    <location>
        <begin position="146"/>
        <end position="178"/>
    </location>
</feature>
<evidence type="ECO:0000256" key="2">
    <source>
        <dbReference type="ARBA" id="ARBA00023043"/>
    </source>
</evidence>